<proteinExistence type="predicted"/>
<dbReference type="GO" id="GO:0016746">
    <property type="term" value="F:acyltransferase activity"/>
    <property type="evidence" value="ECO:0007669"/>
    <property type="project" value="UniProtKB-KW"/>
</dbReference>
<dbReference type="Proteomes" id="UP001595636">
    <property type="component" value="Unassembled WGS sequence"/>
</dbReference>
<dbReference type="RefSeq" id="WP_390280483.1">
    <property type="nucleotide sequence ID" value="NZ_JBHRYH010000042.1"/>
</dbReference>
<keyword evidence="2" id="KW-0012">Acyltransferase</keyword>
<feature type="domain" description="Peptidase C45 hydrolase" evidence="1">
    <location>
        <begin position="120"/>
        <end position="349"/>
    </location>
</feature>
<organism evidence="2 3">
    <name type="scientific">Vogesella amnigena</name>
    <dbReference type="NCBI Taxonomy" id="1507449"/>
    <lineage>
        <taxon>Bacteria</taxon>
        <taxon>Pseudomonadati</taxon>
        <taxon>Pseudomonadota</taxon>
        <taxon>Betaproteobacteria</taxon>
        <taxon>Neisseriales</taxon>
        <taxon>Chromobacteriaceae</taxon>
        <taxon>Vogesella</taxon>
    </lineage>
</organism>
<dbReference type="Gene3D" id="1.10.10.2120">
    <property type="match status" value="1"/>
</dbReference>
<comment type="caution">
    <text evidence="2">The sequence shown here is derived from an EMBL/GenBank/DDBJ whole genome shotgun (WGS) entry which is preliminary data.</text>
</comment>
<evidence type="ECO:0000313" key="2">
    <source>
        <dbReference type="EMBL" id="MFC3627138.1"/>
    </source>
</evidence>
<dbReference type="InterPro" id="IPR047801">
    <property type="entry name" value="Peptidase_C45"/>
</dbReference>
<evidence type="ECO:0000259" key="1">
    <source>
        <dbReference type="Pfam" id="PF03417"/>
    </source>
</evidence>
<keyword evidence="3" id="KW-1185">Reference proteome</keyword>
<dbReference type="InterPro" id="IPR005079">
    <property type="entry name" value="Peptidase_C45_hydrolase"/>
</dbReference>
<name>A0ABV7TWP9_9NEIS</name>
<evidence type="ECO:0000313" key="3">
    <source>
        <dbReference type="Proteomes" id="UP001595636"/>
    </source>
</evidence>
<dbReference type="InterPro" id="IPR047794">
    <property type="entry name" value="C45_proenzyme-like"/>
</dbReference>
<dbReference type="Pfam" id="PF03417">
    <property type="entry name" value="AAT"/>
    <property type="match status" value="1"/>
</dbReference>
<accession>A0ABV7TWP9</accession>
<dbReference type="EMBL" id="JBHRYH010000042">
    <property type="protein sequence ID" value="MFC3627138.1"/>
    <property type="molecule type" value="Genomic_DNA"/>
</dbReference>
<keyword evidence="2" id="KW-0808">Transferase</keyword>
<reference evidence="3" key="1">
    <citation type="journal article" date="2019" name="Int. J. Syst. Evol. Microbiol.">
        <title>The Global Catalogue of Microorganisms (GCM) 10K type strain sequencing project: providing services to taxonomists for standard genome sequencing and annotation.</title>
        <authorList>
            <consortium name="The Broad Institute Genomics Platform"/>
            <consortium name="The Broad Institute Genome Sequencing Center for Infectious Disease"/>
            <person name="Wu L."/>
            <person name="Ma J."/>
        </authorList>
    </citation>
    <scope>NUCLEOTIDE SEQUENCE [LARGE SCALE GENOMIC DNA]</scope>
    <source>
        <strain evidence="3">KCTC 42195</strain>
    </source>
</reference>
<dbReference type="NCBIfam" id="NF040521">
    <property type="entry name" value="C45_proenzyme"/>
    <property type="match status" value="1"/>
</dbReference>
<gene>
    <name evidence="2" type="ORF">ACFOKJ_13550</name>
</gene>
<dbReference type="PANTHER" id="PTHR34180:SF1">
    <property type="entry name" value="BETA-ALANYL-DOPAMINE_CARCININE HYDROLASE"/>
    <property type="match status" value="1"/>
</dbReference>
<protein>
    <submittedName>
        <fullName evidence="2">C45 family autoproteolytic acyltransferase/hydrolase</fullName>
    </submittedName>
</protein>
<dbReference type="PANTHER" id="PTHR34180">
    <property type="entry name" value="PEPTIDASE C45"/>
    <property type="match status" value="1"/>
</dbReference>
<sequence>MKVHTFTTNTPDAYFRGHQIGSRWQQQIQRTVALYLDFFPRLGIAAEQVRSVGEASLAALEQWAPELAEEIKGTAAGSGLPLWQLASLNARTEVLAAAPASTEGECSTTVHAPVGAAAPLTLQTWDWHDSLVPDGLIMQLSTHRGMTVKLFTEFGMLGKIGVNSAGLGLHFNILHHDSDHAGGGVPVHAVARRLLEEAGSVEEAIALARSARVSASTVLTVFSRHDAAPARAVSIELSPERTGLVYPDRHGWILHTNHFLENVLSQGERTPDVSTTYARYAHLQTVKRAMVQADVAGRAAAMCGSAGQAAPICFHPDMSMPDTERWETLLTIGIDTEHSRLEYAEGNPATLAADGYRLF</sequence>
<dbReference type="Gene3D" id="3.60.60.10">
    <property type="entry name" value="Penicillin V Acylase, Chain A"/>
    <property type="match status" value="1"/>
</dbReference>